<dbReference type="EMBL" id="OVEO01000003">
    <property type="protein sequence ID" value="SPQ94555.1"/>
    <property type="molecule type" value="Genomic_DNA"/>
</dbReference>
<evidence type="ECO:0000256" key="1">
    <source>
        <dbReference type="SAM" id="MobiDB-lite"/>
    </source>
</evidence>
<accession>A0A3P3Y2Z8</accession>
<name>A0A3P3Y2Z8_PLABS</name>
<evidence type="ECO:0008006" key="4">
    <source>
        <dbReference type="Google" id="ProtNLM"/>
    </source>
</evidence>
<proteinExistence type="predicted"/>
<dbReference type="SUPFAM" id="SSF47473">
    <property type="entry name" value="EF-hand"/>
    <property type="match status" value="1"/>
</dbReference>
<evidence type="ECO:0000313" key="3">
    <source>
        <dbReference type="Proteomes" id="UP000290189"/>
    </source>
</evidence>
<geneLocation type="mitochondrion" evidence="2"/>
<protein>
    <recommendedName>
        <fullName evidence="4">EF-hand domain-containing protein</fullName>
    </recommendedName>
</protein>
<sequence length="220" mass="24882">MSTTSVRDLSSFLERHRSLQINLSLDDLVAILSAFGVPIDHTILRMHMQRLGANGRLPYNAVFELLPVIVRMSSCQRRHPRQFPPDEPRTKHVSDVPHCPESWIRPPRQSPEPSMSEPCPVRAQHSARRASIVHDVHRALQDRCHLDLWKLLTNADADCRGRIPEATFRSALDGRLPGADHISHMVDLYRIGSSGSIDYVRFLQEHCPYRARPGAGGDLP</sequence>
<evidence type="ECO:0000313" key="2">
    <source>
        <dbReference type="EMBL" id="SPQ94555.1"/>
    </source>
</evidence>
<organism evidence="2 3">
    <name type="scientific">Plasmodiophora brassicae</name>
    <name type="common">Clubroot disease agent</name>
    <dbReference type="NCBI Taxonomy" id="37360"/>
    <lineage>
        <taxon>Eukaryota</taxon>
        <taxon>Sar</taxon>
        <taxon>Rhizaria</taxon>
        <taxon>Endomyxa</taxon>
        <taxon>Phytomyxea</taxon>
        <taxon>Plasmodiophorida</taxon>
        <taxon>Plasmodiophoridae</taxon>
        <taxon>Plasmodiophora</taxon>
    </lineage>
</organism>
<gene>
    <name evidence="2" type="ORF">PLBR_LOCUS1770</name>
</gene>
<dbReference type="AlphaFoldDB" id="A0A3P3Y2Z8"/>
<dbReference type="InterPro" id="IPR011992">
    <property type="entry name" value="EF-hand-dom_pair"/>
</dbReference>
<keyword evidence="2" id="KW-0496">Mitochondrion</keyword>
<reference evidence="2 3" key="1">
    <citation type="submission" date="2018-03" db="EMBL/GenBank/DDBJ databases">
        <authorList>
            <person name="Fogelqvist J."/>
        </authorList>
    </citation>
    <scope>NUCLEOTIDE SEQUENCE [LARGE SCALE GENOMIC DNA]</scope>
</reference>
<feature type="compositionally biased region" description="Basic and acidic residues" evidence="1">
    <location>
        <begin position="84"/>
        <end position="95"/>
    </location>
</feature>
<feature type="region of interest" description="Disordered" evidence="1">
    <location>
        <begin position="79"/>
        <end position="119"/>
    </location>
</feature>
<dbReference type="Proteomes" id="UP000290189">
    <property type="component" value="Unassembled WGS sequence"/>
</dbReference>